<evidence type="ECO:0000259" key="1">
    <source>
        <dbReference type="Pfam" id="PF13456"/>
    </source>
</evidence>
<dbReference type="PANTHER" id="PTHR47074">
    <property type="entry name" value="BNAC02G40300D PROTEIN"/>
    <property type="match status" value="1"/>
</dbReference>
<dbReference type="InterPro" id="IPR052929">
    <property type="entry name" value="RNase_H-like_EbsB-rel"/>
</dbReference>
<feature type="domain" description="RNase H type-1" evidence="1">
    <location>
        <begin position="45"/>
        <end position="92"/>
    </location>
</feature>
<sequence>MIDYGSRFEVLFYDEEREIPELKKELNSPNSYKWDSPPHGLLKCNVDASWSSEQGSCGFGLVLRDERGDMKWCGAKTYHALLSRLEAAAATLTWPGQ</sequence>
<protein>
    <recommendedName>
        <fullName evidence="1">RNase H type-1 domain-containing protein</fullName>
    </recommendedName>
</protein>
<dbReference type="EMBL" id="CACVBM020001718">
    <property type="protein sequence ID" value="CAA7058054.1"/>
    <property type="molecule type" value="Genomic_DNA"/>
</dbReference>
<reference evidence="2" key="1">
    <citation type="submission" date="2020-01" db="EMBL/GenBank/DDBJ databases">
        <authorList>
            <person name="Mishra B."/>
        </authorList>
    </citation>
    <scope>NUCLEOTIDE SEQUENCE [LARGE SCALE GENOMIC DNA]</scope>
</reference>
<dbReference type="Proteomes" id="UP000467841">
    <property type="component" value="Unassembled WGS sequence"/>
</dbReference>
<gene>
    <name evidence="2" type="ORF">MERR_LOCUS45290</name>
</gene>
<keyword evidence="3" id="KW-1185">Reference proteome</keyword>
<dbReference type="GO" id="GO:0003676">
    <property type="term" value="F:nucleic acid binding"/>
    <property type="evidence" value="ECO:0007669"/>
    <property type="project" value="InterPro"/>
</dbReference>
<organism evidence="2 3">
    <name type="scientific">Microthlaspi erraticum</name>
    <dbReference type="NCBI Taxonomy" id="1685480"/>
    <lineage>
        <taxon>Eukaryota</taxon>
        <taxon>Viridiplantae</taxon>
        <taxon>Streptophyta</taxon>
        <taxon>Embryophyta</taxon>
        <taxon>Tracheophyta</taxon>
        <taxon>Spermatophyta</taxon>
        <taxon>Magnoliopsida</taxon>
        <taxon>eudicotyledons</taxon>
        <taxon>Gunneridae</taxon>
        <taxon>Pentapetalae</taxon>
        <taxon>rosids</taxon>
        <taxon>malvids</taxon>
        <taxon>Brassicales</taxon>
        <taxon>Brassicaceae</taxon>
        <taxon>Coluteocarpeae</taxon>
        <taxon>Microthlaspi</taxon>
    </lineage>
</organism>
<evidence type="ECO:0000313" key="2">
    <source>
        <dbReference type="EMBL" id="CAA7058054.1"/>
    </source>
</evidence>
<dbReference type="InterPro" id="IPR002156">
    <property type="entry name" value="RNaseH_domain"/>
</dbReference>
<dbReference type="AlphaFoldDB" id="A0A6D2LDE2"/>
<comment type="caution">
    <text evidence="2">The sequence shown here is derived from an EMBL/GenBank/DDBJ whole genome shotgun (WGS) entry which is preliminary data.</text>
</comment>
<evidence type="ECO:0000313" key="3">
    <source>
        <dbReference type="Proteomes" id="UP000467841"/>
    </source>
</evidence>
<dbReference type="OrthoDB" id="947756at2759"/>
<dbReference type="Pfam" id="PF13456">
    <property type="entry name" value="RVT_3"/>
    <property type="match status" value="1"/>
</dbReference>
<accession>A0A6D2LDE2</accession>
<dbReference type="PANTHER" id="PTHR47074:SF48">
    <property type="entry name" value="POLYNUCLEOTIDYL TRANSFERASE, RIBONUCLEASE H-LIKE SUPERFAMILY PROTEIN"/>
    <property type="match status" value="1"/>
</dbReference>
<proteinExistence type="predicted"/>
<name>A0A6D2LDE2_9BRAS</name>
<dbReference type="GO" id="GO:0004523">
    <property type="term" value="F:RNA-DNA hybrid ribonuclease activity"/>
    <property type="evidence" value="ECO:0007669"/>
    <property type="project" value="InterPro"/>
</dbReference>